<comment type="caution">
    <text evidence="3">The sequence shown here is derived from an EMBL/GenBank/DDBJ whole genome shotgun (WGS) entry which is preliminary data.</text>
</comment>
<sequence length="519" mass="58909">MANNNNNHYVKDHAYPNIGDFMPSITRPRVEANNFELKPALYQMVQQSQFGGSPSESPHVHLAHFLEISDILKINGVSDDTIRLRLFPFSLKDRAREWLHSLPPGSITTWDELSQAFLAQYFPPSKTAKLRNELTSFKLRDDESLYEAWERYKDLQRRCPHHGIPKWMLVQHFYNGVSLAIRSTIDASSGGDLMEKSKDEAFSALDKIAYNNYQWSCERNEIKKPVGMFELDAMNMINAKFDALTRKMDKLSMKVDSSAGGSNNSVEVGAANVNYAADFSALSQDFSSEQVDYVGNYNQRPGGNPFSITYDPTWRNHPNFSWGAQQASSSNNKAFRKLPSQPENSREHCKAITLRSEKILESGDKKIEKKIVEEKNREGDEQTEVEVKIEAEKESSVEEKGSKEGASKEEEPKYVAPKAYMPPLPFPQRFQKVKLDKQFGKFLEVLKSLHVTIPFTNALAQMPSYAKFLKEILSNKKKLEEFETVALTEESSAILQNKLPPKLKDPGSFPYHVTLGTSV</sequence>
<feature type="compositionally biased region" description="Polar residues" evidence="1">
    <location>
        <begin position="319"/>
        <end position="333"/>
    </location>
</feature>
<evidence type="ECO:0000259" key="2">
    <source>
        <dbReference type="Pfam" id="PF03732"/>
    </source>
</evidence>
<accession>A0ABQ9KAT1</accession>
<protein>
    <recommendedName>
        <fullName evidence="2">Retrotransposon gag domain-containing protein</fullName>
    </recommendedName>
</protein>
<dbReference type="PANTHER" id="PTHR33223:SF11">
    <property type="entry name" value="ELEMENT PROTEIN, PUTATIVE-RELATED"/>
    <property type="match status" value="1"/>
</dbReference>
<dbReference type="Pfam" id="PF03732">
    <property type="entry name" value="Retrotrans_gag"/>
    <property type="match status" value="1"/>
</dbReference>
<reference evidence="3 4" key="1">
    <citation type="journal article" date="2023" name="Plant Biotechnol. J.">
        <title>Chromosome-level wild Hevea brasiliensis genome provides new tools for genomic-assisted breeding and valuable loci to elevate rubber yield.</title>
        <authorList>
            <person name="Cheng H."/>
            <person name="Song X."/>
            <person name="Hu Y."/>
            <person name="Wu T."/>
            <person name="Yang Q."/>
            <person name="An Z."/>
            <person name="Feng S."/>
            <person name="Deng Z."/>
            <person name="Wu W."/>
            <person name="Zeng X."/>
            <person name="Tu M."/>
            <person name="Wang X."/>
            <person name="Huang H."/>
        </authorList>
    </citation>
    <scope>NUCLEOTIDE SEQUENCE [LARGE SCALE GENOMIC DNA]</scope>
    <source>
        <strain evidence="3">MT/VB/25A 57/8</strain>
    </source>
</reference>
<dbReference type="Proteomes" id="UP001174677">
    <property type="component" value="Unassembled WGS sequence"/>
</dbReference>
<evidence type="ECO:0000256" key="1">
    <source>
        <dbReference type="SAM" id="MobiDB-lite"/>
    </source>
</evidence>
<evidence type="ECO:0000313" key="3">
    <source>
        <dbReference type="EMBL" id="KAJ9131473.1"/>
    </source>
</evidence>
<proteinExistence type="predicted"/>
<name>A0ABQ9KAT1_HEVBR</name>
<dbReference type="EMBL" id="JARPOI010000025">
    <property type="protein sequence ID" value="KAJ9131473.1"/>
    <property type="molecule type" value="Genomic_DNA"/>
</dbReference>
<feature type="domain" description="Retrotransposon gag" evidence="2">
    <location>
        <begin position="85"/>
        <end position="177"/>
    </location>
</feature>
<keyword evidence="4" id="KW-1185">Reference proteome</keyword>
<feature type="region of interest" description="Disordered" evidence="1">
    <location>
        <begin position="373"/>
        <end position="413"/>
    </location>
</feature>
<dbReference type="InterPro" id="IPR005162">
    <property type="entry name" value="Retrotrans_gag_dom"/>
</dbReference>
<feature type="region of interest" description="Disordered" evidence="1">
    <location>
        <begin position="319"/>
        <end position="349"/>
    </location>
</feature>
<gene>
    <name evidence="3" type="ORF">P3X46_035129</name>
</gene>
<evidence type="ECO:0000313" key="4">
    <source>
        <dbReference type="Proteomes" id="UP001174677"/>
    </source>
</evidence>
<dbReference type="PANTHER" id="PTHR33223">
    <property type="entry name" value="CCHC-TYPE DOMAIN-CONTAINING PROTEIN"/>
    <property type="match status" value="1"/>
</dbReference>
<organism evidence="3 4">
    <name type="scientific">Hevea brasiliensis</name>
    <name type="common">Para rubber tree</name>
    <name type="synonym">Siphonia brasiliensis</name>
    <dbReference type="NCBI Taxonomy" id="3981"/>
    <lineage>
        <taxon>Eukaryota</taxon>
        <taxon>Viridiplantae</taxon>
        <taxon>Streptophyta</taxon>
        <taxon>Embryophyta</taxon>
        <taxon>Tracheophyta</taxon>
        <taxon>Spermatophyta</taxon>
        <taxon>Magnoliopsida</taxon>
        <taxon>eudicotyledons</taxon>
        <taxon>Gunneridae</taxon>
        <taxon>Pentapetalae</taxon>
        <taxon>rosids</taxon>
        <taxon>fabids</taxon>
        <taxon>Malpighiales</taxon>
        <taxon>Euphorbiaceae</taxon>
        <taxon>Crotonoideae</taxon>
        <taxon>Micrandreae</taxon>
        <taxon>Hevea</taxon>
    </lineage>
</organism>